<evidence type="ECO:0000313" key="2">
    <source>
        <dbReference type="Proteomes" id="UP001230649"/>
    </source>
</evidence>
<dbReference type="EMBL" id="JASBWS010000001">
    <property type="protein sequence ID" value="KAJ9117951.1"/>
    <property type="molecule type" value="Genomic_DNA"/>
</dbReference>
<proteinExistence type="predicted"/>
<sequence>MAPFLALLGFLDRLSPGATHESKLAPPLKSSLRKPVVSVAPGTVQPVIAKKTVRMNLPPPVADTRRYHDFEYRQTRGVPAFDTSSIGQTIASGHPYPSAPPPAPNGYNHTFRPKFTGPVDAETGAEFRKMIGRRAAGGGGLGMVVDMSQGVPVYRWQDAPAPAQATVIFPPSSVANTAPSMHPGTALGVPRAQNVTTGRSASTVSLLSGSRGQAPATIGPIQQIGTTRRSTSQRHSPVASWVDEVTRVTSVPQQVSPMVQQSSRTPFVRVTVDNGANQNSPPVMRKPITPMSSASHVRAAALPSLSTRRAVPSRAPSVVAPSLSSSSSSASWSTTPSMRIPADAIHGKVTRTHVFDSPYAPRAIPPPPTTYKQRENPLPHPGLQAGHFLPPRSHSGFAPFPPFPVFAQFPAFPAFPTFPAFPQVSLLSSSDVR</sequence>
<dbReference type="Proteomes" id="UP001230649">
    <property type="component" value="Unassembled WGS sequence"/>
</dbReference>
<name>A0ACC2X2S4_9TREE</name>
<gene>
    <name evidence="1" type="ORF">QFC20_000232</name>
</gene>
<protein>
    <submittedName>
        <fullName evidence="1">Uncharacterized protein</fullName>
    </submittedName>
</protein>
<evidence type="ECO:0000313" key="1">
    <source>
        <dbReference type="EMBL" id="KAJ9117951.1"/>
    </source>
</evidence>
<reference evidence="1" key="1">
    <citation type="submission" date="2023-04" db="EMBL/GenBank/DDBJ databases">
        <title>Draft Genome sequencing of Naganishia species isolated from polar environments using Oxford Nanopore Technology.</title>
        <authorList>
            <person name="Leo P."/>
            <person name="Venkateswaran K."/>
        </authorList>
    </citation>
    <scope>NUCLEOTIDE SEQUENCE</scope>
    <source>
        <strain evidence="1">MNA-CCFEE 5262</strain>
    </source>
</reference>
<organism evidence="1 2">
    <name type="scientific">Naganishia adeliensis</name>
    <dbReference type="NCBI Taxonomy" id="92952"/>
    <lineage>
        <taxon>Eukaryota</taxon>
        <taxon>Fungi</taxon>
        <taxon>Dikarya</taxon>
        <taxon>Basidiomycota</taxon>
        <taxon>Agaricomycotina</taxon>
        <taxon>Tremellomycetes</taxon>
        <taxon>Filobasidiales</taxon>
        <taxon>Filobasidiaceae</taxon>
        <taxon>Naganishia</taxon>
    </lineage>
</organism>
<keyword evidence="2" id="KW-1185">Reference proteome</keyword>
<comment type="caution">
    <text evidence="1">The sequence shown here is derived from an EMBL/GenBank/DDBJ whole genome shotgun (WGS) entry which is preliminary data.</text>
</comment>
<accession>A0ACC2X2S4</accession>